<evidence type="ECO:0000256" key="5">
    <source>
        <dbReference type="RuleBase" id="RU004404"/>
    </source>
</evidence>
<dbReference type="GO" id="GO:0007165">
    <property type="term" value="P:signal transduction"/>
    <property type="evidence" value="ECO:0007669"/>
    <property type="project" value="TreeGrafter"/>
</dbReference>
<evidence type="ECO:0000256" key="2">
    <source>
        <dbReference type="ARBA" id="ARBA00022670"/>
    </source>
</evidence>
<evidence type="ECO:0000256" key="3">
    <source>
        <dbReference type="ARBA" id="ARBA00022801"/>
    </source>
</evidence>
<evidence type="ECO:0000256" key="1">
    <source>
        <dbReference type="ARBA" id="ARBA00009179"/>
    </source>
</evidence>
<dbReference type="InterPro" id="IPR004447">
    <property type="entry name" value="Peptidase_S41A"/>
</dbReference>
<dbReference type="SMART" id="SM00245">
    <property type="entry name" value="TSPc"/>
    <property type="match status" value="1"/>
</dbReference>
<reference evidence="9" key="1">
    <citation type="submission" date="2009-07" db="EMBL/GenBank/DDBJ databases">
        <authorList>
            <person name="Weinstock G."/>
            <person name="Sodergren E."/>
            <person name="Clifton S."/>
            <person name="Fulton L."/>
            <person name="Fulton B."/>
            <person name="Courtney L."/>
            <person name="Fronick C."/>
            <person name="Harrison M."/>
            <person name="Strong C."/>
            <person name="Farmer C."/>
            <person name="Delahaunty K."/>
            <person name="Markovic C."/>
            <person name="Hall O."/>
            <person name="Minx P."/>
            <person name="Tomlinson C."/>
            <person name="Mitreva M."/>
            <person name="Nelson J."/>
            <person name="Hou S."/>
            <person name="Wollam A."/>
            <person name="Pepin K.H."/>
            <person name="Johnson M."/>
            <person name="Bhonagiri V."/>
            <person name="Nash W.E."/>
            <person name="Warren W."/>
            <person name="Chinwalla A."/>
            <person name="Mardis E.R."/>
            <person name="Wilson R.K."/>
        </authorList>
    </citation>
    <scope>NUCLEOTIDE SEQUENCE [LARGE SCALE GENOMIC DNA]</scope>
    <source>
        <strain evidence="9">DSM 14469</strain>
    </source>
</reference>
<dbReference type="eggNOG" id="COG0793">
    <property type="taxonomic scope" value="Bacteria"/>
</dbReference>
<dbReference type="InterPro" id="IPR005151">
    <property type="entry name" value="Tail-specific_protease"/>
</dbReference>
<evidence type="ECO:0000313" key="9">
    <source>
        <dbReference type="EMBL" id="EET60607.1"/>
    </source>
</evidence>
<accession>C6LFM2</accession>
<proteinExistence type="inferred from homology"/>
<dbReference type="Proteomes" id="UP000005561">
    <property type="component" value="Unassembled WGS sequence"/>
</dbReference>
<dbReference type="GO" id="GO:0004175">
    <property type="term" value="F:endopeptidase activity"/>
    <property type="evidence" value="ECO:0007669"/>
    <property type="project" value="TreeGrafter"/>
</dbReference>
<protein>
    <recommendedName>
        <fullName evidence="8">PDZ domain-containing protein</fullName>
    </recommendedName>
</protein>
<dbReference type="Gene3D" id="2.30.42.10">
    <property type="match status" value="1"/>
</dbReference>
<dbReference type="SUPFAM" id="SSF50156">
    <property type="entry name" value="PDZ domain-like"/>
    <property type="match status" value="1"/>
</dbReference>
<dbReference type="EMBL" id="ACCL02000010">
    <property type="protein sequence ID" value="EET60607.1"/>
    <property type="molecule type" value="Genomic_DNA"/>
</dbReference>
<feature type="domain" description="PDZ" evidence="8">
    <location>
        <begin position="184"/>
        <end position="268"/>
    </location>
</feature>
<name>C6LFM2_9FIRM</name>
<dbReference type="InterPro" id="IPR041489">
    <property type="entry name" value="PDZ_6"/>
</dbReference>
<dbReference type="Pfam" id="PF03572">
    <property type="entry name" value="Peptidase_S41"/>
    <property type="match status" value="1"/>
</dbReference>
<dbReference type="GO" id="GO:0030288">
    <property type="term" value="C:outer membrane-bounded periplasmic space"/>
    <property type="evidence" value="ECO:0007669"/>
    <property type="project" value="TreeGrafter"/>
</dbReference>
<dbReference type="SMART" id="SM00228">
    <property type="entry name" value="PDZ"/>
    <property type="match status" value="1"/>
</dbReference>
<sequence>MKENSCGGFERLRFPFFRRLIMEKKNLDEEMRRQDGVTEETGYLPEKTEDFAETGEEREAGQWMKNDQEEERGAQKKDRDFMFIHGLLCGVVLTLICIALSLGLVRLRLARQLQTQTETLTQGEEEQLELDTGAISSKMLEIQEIINQYFMGEIDEKLVEDDIYSGLLEGLQDSYAAYYSAEALKTLEESTSGEYSGIGALLAQDPETGEITVVTCFTDTPAAEAGLLPGDVILAINEEAADGMDLTELVSRIKTEAGDAVLLKIRRGEEEQELSVERREIQIPTVSSEMLENGIGYLQISEFDEVTVEQFTAALEELEEQGMEKLVIDLRNNPGGLLQSVCDILEELLPEGLIVYTEDKYGQRTEYYCDGENAFDKPLAVLINENSASASEIFAGAVKDYGIGTLVGTTTFGKGIVQQIFALSDGTGMKLTVAKYYTPSGADIHEKGIEPDVEVELPEDIENELVIEKEDDNQLQEAIRILEEASGGK</sequence>
<evidence type="ECO:0000256" key="7">
    <source>
        <dbReference type="SAM" id="Phobius"/>
    </source>
</evidence>
<dbReference type="Pfam" id="PF17820">
    <property type="entry name" value="PDZ_6"/>
    <property type="match status" value="1"/>
</dbReference>
<dbReference type="NCBIfam" id="TIGR00225">
    <property type="entry name" value="prc"/>
    <property type="match status" value="1"/>
</dbReference>
<keyword evidence="7" id="KW-0472">Membrane</keyword>
<dbReference type="GO" id="GO:0006508">
    <property type="term" value="P:proteolysis"/>
    <property type="evidence" value="ECO:0007669"/>
    <property type="project" value="UniProtKB-KW"/>
</dbReference>
<feature type="region of interest" description="Disordered" evidence="6">
    <location>
        <begin position="29"/>
        <end position="71"/>
    </location>
</feature>
<organism evidence="9 10">
    <name type="scientific">Marvinbryantia formatexigens DSM 14469</name>
    <dbReference type="NCBI Taxonomy" id="478749"/>
    <lineage>
        <taxon>Bacteria</taxon>
        <taxon>Bacillati</taxon>
        <taxon>Bacillota</taxon>
        <taxon>Clostridia</taxon>
        <taxon>Lachnospirales</taxon>
        <taxon>Lachnospiraceae</taxon>
        <taxon>Marvinbryantia</taxon>
    </lineage>
</organism>
<keyword evidence="3 5" id="KW-0378">Hydrolase</keyword>
<evidence type="ECO:0000259" key="8">
    <source>
        <dbReference type="PROSITE" id="PS50106"/>
    </source>
</evidence>
<dbReference type="AlphaFoldDB" id="C6LFM2"/>
<dbReference type="InterPro" id="IPR001478">
    <property type="entry name" value="PDZ"/>
</dbReference>
<dbReference type="SUPFAM" id="SSF52096">
    <property type="entry name" value="ClpP/crotonase"/>
    <property type="match status" value="1"/>
</dbReference>
<keyword evidence="4 5" id="KW-0720">Serine protease</keyword>
<dbReference type="PROSITE" id="PS50106">
    <property type="entry name" value="PDZ"/>
    <property type="match status" value="1"/>
</dbReference>
<dbReference type="CDD" id="cd06782">
    <property type="entry name" value="cpPDZ_CPP-like"/>
    <property type="match status" value="1"/>
</dbReference>
<dbReference type="STRING" id="168384.SAMN05660368_02070"/>
<keyword evidence="2 5" id="KW-0645">Protease</keyword>
<dbReference type="Gene3D" id="3.30.750.44">
    <property type="match status" value="1"/>
</dbReference>
<gene>
    <name evidence="9" type="ORF">BRYFOR_07425</name>
</gene>
<evidence type="ECO:0000256" key="4">
    <source>
        <dbReference type="ARBA" id="ARBA00022825"/>
    </source>
</evidence>
<evidence type="ECO:0000256" key="6">
    <source>
        <dbReference type="SAM" id="MobiDB-lite"/>
    </source>
</evidence>
<feature type="compositionally biased region" description="Basic and acidic residues" evidence="6">
    <location>
        <begin position="46"/>
        <end position="60"/>
    </location>
</feature>
<keyword evidence="7" id="KW-0812">Transmembrane</keyword>
<keyword evidence="10" id="KW-1185">Reference proteome</keyword>
<keyword evidence="7" id="KW-1133">Transmembrane helix</keyword>
<dbReference type="InterPro" id="IPR036034">
    <property type="entry name" value="PDZ_sf"/>
</dbReference>
<evidence type="ECO:0000313" key="10">
    <source>
        <dbReference type="Proteomes" id="UP000005561"/>
    </source>
</evidence>
<dbReference type="PANTHER" id="PTHR32060:SF30">
    <property type="entry name" value="CARBOXY-TERMINAL PROCESSING PROTEASE CTPA"/>
    <property type="match status" value="1"/>
</dbReference>
<dbReference type="InterPro" id="IPR029045">
    <property type="entry name" value="ClpP/crotonase-like_dom_sf"/>
</dbReference>
<dbReference type="PANTHER" id="PTHR32060">
    <property type="entry name" value="TAIL-SPECIFIC PROTEASE"/>
    <property type="match status" value="1"/>
</dbReference>
<dbReference type="Gene3D" id="3.90.226.10">
    <property type="entry name" value="2-enoyl-CoA Hydratase, Chain A, domain 1"/>
    <property type="match status" value="1"/>
</dbReference>
<comment type="similarity">
    <text evidence="1 5">Belongs to the peptidase S41A family.</text>
</comment>
<comment type="caution">
    <text evidence="9">The sequence shown here is derived from an EMBL/GenBank/DDBJ whole genome shotgun (WGS) entry which is preliminary data.</text>
</comment>
<dbReference type="CDD" id="cd07560">
    <property type="entry name" value="Peptidase_S41_CPP"/>
    <property type="match status" value="1"/>
</dbReference>
<dbReference type="GO" id="GO:0008236">
    <property type="term" value="F:serine-type peptidase activity"/>
    <property type="evidence" value="ECO:0007669"/>
    <property type="project" value="UniProtKB-KW"/>
</dbReference>
<feature type="transmembrane region" description="Helical" evidence="7">
    <location>
        <begin position="81"/>
        <end position="105"/>
    </location>
</feature>